<dbReference type="InterPro" id="IPR038475">
    <property type="entry name" value="RecG_C_sf"/>
</dbReference>
<dbReference type="Gene3D" id="3.30.565.60">
    <property type="match status" value="1"/>
</dbReference>
<sequence length="112" mass="13258">MEIYSPGRMFDGSLVRNLDTDRMASRRRNPIIADIFSRMHYMERRGSGFRKIKADYHNAVNFAPDLEPEFSSTPSSFFVTLYNLNYCVPVKSDEKQNFHGHRRKREISFQIF</sequence>
<proteinExistence type="predicted"/>
<name>A0A9D1YLN6_9FIRM</name>
<evidence type="ECO:0000313" key="1">
    <source>
        <dbReference type="EMBL" id="HIY59180.1"/>
    </source>
</evidence>
<dbReference type="Proteomes" id="UP000824007">
    <property type="component" value="Unassembled WGS sequence"/>
</dbReference>
<accession>A0A9D1YLN6</accession>
<gene>
    <name evidence="1" type="ORF">H9831_00625</name>
</gene>
<protein>
    <recommendedName>
        <fullName evidence="3">ATP-dependent DNA helicase RecG C-terminal domain-containing protein</fullName>
    </recommendedName>
</protein>
<evidence type="ECO:0000313" key="2">
    <source>
        <dbReference type="Proteomes" id="UP000824007"/>
    </source>
</evidence>
<dbReference type="PANTHER" id="PTHR30595">
    <property type="entry name" value="GLPR-RELATED TRANSCRIPTIONAL REPRESSOR"/>
    <property type="match status" value="1"/>
</dbReference>
<dbReference type="EMBL" id="DXDD01000005">
    <property type="protein sequence ID" value="HIY59180.1"/>
    <property type="molecule type" value="Genomic_DNA"/>
</dbReference>
<evidence type="ECO:0008006" key="3">
    <source>
        <dbReference type="Google" id="ProtNLM"/>
    </source>
</evidence>
<reference evidence="1" key="2">
    <citation type="submission" date="2021-04" db="EMBL/GenBank/DDBJ databases">
        <authorList>
            <person name="Gilroy R."/>
        </authorList>
    </citation>
    <scope>NUCLEOTIDE SEQUENCE</scope>
    <source>
        <strain evidence="1">ChiSxjej3B15-24422</strain>
    </source>
</reference>
<dbReference type="AlphaFoldDB" id="A0A9D1YLN6"/>
<organism evidence="1 2">
    <name type="scientific">Candidatus Eisenbergiella pullistercoris</name>
    <dbReference type="NCBI Taxonomy" id="2838555"/>
    <lineage>
        <taxon>Bacteria</taxon>
        <taxon>Bacillati</taxon>
        <taxon>Bacillota</taxon>
        <taxon>Clostridia</taxon>
        <taxon>Lachnospirales</taxon>
        <taxon>Lachnospiraceae</taxon>
        <taxon>Eisenbergiella</taxon>
    </lineage>
</organism>
<dbReference type="PANTHER" id="PTHR30595:SF6">
    <property type="entry name" value="SCHLAFEN ALBA-2 DOMAIN-CONTAINING PROTEIN"/>
    <property type="match status" value="1"/>
</dbReference>
<reference evidence="1" key="1">
    <citation type="journal article" date="2021" name="PeerJ">
        <title>Extensive microbial diversity within the chicken gut microbiome revealed by metagenomics and culture.</title>
        <authorList>
            <person name="Gilroy R."/>
            <person name="Ravi A."/>
            <person name="Getino M."/>
            <person name="Pursley I."/>
            <person name="Horton D.L."/>
            <person name="Alikhan N.F."/>
            <person name="Baker D."/>
            <person name="Gharbi K."/>
            <person name="Hall N."/>
            <person name="Watson M."/>
            <person name="Adriaenssens E.M."/>
            <person name="Foster-Nyarko E."/>
            <person name="Jarju S."/>
            <person name="Secka A."/>
            <person name="Antonio M."/>
            <person name="Oren A."/>
            <person name="Chaudhuri R.R."/>
            <person name="La Ragione R."/>
            <person name="Hildebrand F."/>
            <person name="Pallen M.J."/>
        </authorList>
    </citation>
    <scope>NUCLEOTIDE SEQUENCE</scope>
    <source>
        <strain evidence="1">ChiSxjej3B15-24422</strain>
    </source>
</reference>
<dbReference type="Pfam" id="PF13749">
    <property type="entry name" value="HATPase_c_4"/>
    <property type="match status" value="1"/>
</dbReference>
<comment type="caution">
    <text evidence="1">The sequence shown here is derived from an EMBL/GenBank/DDBJ whole genome shotgun (WGS) entry which is preliminary data.</text>
</comment>